<comment type="caution">
    <text evidence="2">The sequence shown here is derived from an EMBL/GenBank/DDBJ whole genome shotgun (WGS) entry which is preliminary data.</text>
</comment>
<feature type="compositionally biased region" description="Basic and acidic residues" evidence="1">
    <location>
        <begin position="156"/>
        <end position="167"/>
    </location>
</feature>
<feature type="compositionally biased region" description="Polar residues" evidence="1">
    <location>
        <begin position="88"/>
        <end position="127"/>
    </location>
</feature>
<dbReference type="AlphaFoldDB" id="A0AAV7U8B3"/>
<reference evidence="2" key="1">
    <citation type="journal article" date="2022" name="bioRxiv">
        <title>Sequencing and chromosome-scale assembly of the giantPleurodeles waltlgenome.</title>
        <authorList>
            <person name="Brown T."/>
            <person name="Elewa A."/>
            <person name="Iarovenko S."/>
            <person name="Subramanian E."/>
            <person name="Araus A.J."/>
            <person name="Petzold A."/>
            <person name="Susuki M."/>
            <person name="Suzuki K.-i.T."/>
            <person name="Hayashi T."/>
            <person name="Toyoda A."/>
            <person name="Oliveira C."/>
            <person name="Osipova E."/>
            <person name="Leigh N.D."/>
            <person name="Simon A."/>
            <person name="Yun M.H."/>
        </authorList>
    </citation>
    <scope>NUCLEOTIDE SEQUENCE</scope>
    <source>
        <strain evidence="2">20211129_DDA</strain>
        <tissue evidence="2">Liver</tissue>
    </source>
</reference>
<evidence type="ECO:0000256" key="1">
    <source>
        <dbReference type="SAM" id="MobiDB-lite"/>
    </source>
</evidence>
<gene>
    <name evidence="2" type="ORF">NDU88_001405</name>
</gene>
<dbReference type="Proteomes" id="UP001066276">
    <property type="component" value="Chromosome 3_1"/>
</dbReference>
<name>A0AAV7U8B3_PLEWA</name>
<accession>A0AAV7U8B3</accession>
<keyword evidence="3" id="KW-1185">Reference proteome</keyword>
<protein>
    <submittedName>
        <fullName evidence="2">Uncharacterized protein</fullName>
    </submittedName>
</protein>
<evidence type="ECO:0000313" key="3">
    <source>
        <dbReference type="Proteomes" id="UP001066276"/>
    </source>
</evidence>
<feature type="region of interest" description="Disordered" evidence="1">
    <location>
        <begin position="55"/>
        <end position="167"/>
    </location>
</feature>
<organism evidence="2 3">
    <name type="scientific">Pleurodeles waltl</name>
    <name type="common">Iberian ribbed newt</name>
    <dbReference type="NCBI Taxonomy" id="8319"/>
    <lineage>
        <taxon>Eukaryota</taxon>
        <taxon>Metazoa</taxon>
        <taxon>Chordata</taxon>
        <taxon>Craniata</taxon>
        <taxon>Vertebrata</taxon>
        <taxon>Euteleostomi</taxon>
        <taxon>Amphibia</taxon>
        <taxon>Batrachia</taxon>
        <taxon>Caudata</taxon>
        <taxon>Salamandroidea</taxon>
        <taxon>Salamandridae</taxon>
        <taxon>Pleurodelinae</taxon>
        <taxon>Pleurodeles</taxon>
    </lineage>
</organism>
<proteinExistence type="predicted"/>
<dbReference type="EMBL" id="JANPWB010000005">
    <property type="protein sequence ID" value="KAJ1184601.1"/>
    <property type="molecule type" value="Genomic_DNA"/>
</dbReference>
<sequence>MNEAKKSPRSLEGRLLREPRGCGGLSTPLAWHPLVCLVPMMVERWRLSELHPSRPRGQLQVGMEQINPPRNLRGRGGCHPGIKRRDQVTSSADKGIQNNSSQRDPVQDGNPSSLRFPVSSAQVNQLQDGDAAVIRTRHRQGGPSKDPRSNAQLDPVHAREFKQCTSK</sequence>
<evidence type="ECO:0000313" key="2">
    <source>
        <dbReference type="EMBL" id="KAJ1184601.1"/>
    </source>
</evidence>